<keyword evidence="1" id="KW-0812">Transmembrane</keyword>
<name>A0A075LPK2_9EURY</name>
<gene>
    <name evidence="2" type="ORF">PAP_00710</name>
</gene>
<dbReference type="GeneID" id="24841277"/>
<dbReference type="RefSeq" id="WP_048164085.1">
    <property type="nucleotide sequence ID" value="NZ_CP006019.1"/>
</dbReference>
<dbReference type="EMBL" id="CP006019">
    <property type="protein sequence ID" value="AIF68585.1"/>
    <property type="molecule type" value="Genomic_DNA"/>
</dbReference>
<accession>A0A075LPK2</accession>
<dbReference type="STRING" id="1343739.PAP_00710"/>
<keyword evidence="1" id="KW-1133">Transmembrane helix</keyword>
<evidence type="ECO:0000313" key="2">
    <source>
        <dbReference type="EMBL" id="AIF68585.1"/>
    </source>
</evidence>
<dbReference type="KEGG" id="ppac:PAP_00710"/>
<dbReference type="eggNOG" id="arCOG05787">
    <property type="taxonomic scope" value="Archaea"/>
</dbReference>
<dbReference type="OrthoDB" id="85696at2157"/>
<reference evidence="2 3" key="2">
    <citation type="journal article" date="2015" name="Genome Announc.">
        <title>Complete Genome Sequence of Hyperthermophilic Piezophilic Archaeon Palaeococcus pacificus DY20341T, Isolated from Deep-Sea Hydrothermal Sediments.</title>
        <authorList>
            <person name="Zeng X."/>
            <person name="Jebbar M."/>
            <person name="Shao Z."/>
        </authorList>
    </citation>
    <scope>NUCLEOTIDE SEQUENCE [LARGE SCALE GENOMIC DNA]</scope>
    <source>
        <strain evidence="2 3">DY20341</strain>
    </source>
</reference>
<dbReference type="Proteomes" id="UP000027981">
    <property type="component" value="Chromosome"/>
</dbReference>
<evidence type="ECO:0000313" key="3">
    <source>
        <dbReference type="Proteomes" id="UP000027981"/>
    </source>
</evidence>
<proteinExistence type="predicted"/>
<protein>
    <submittedName>
        <fullName evidence="2">Uncharacterized protein</fullName>
    </submittedName>
</protein>
<evidence type="ECO:0000256" key="1">
    <source>
        <dbReference type="SAM" id="Phobius"/>
    </source>
</evidence>
<sequence>MKRRGFVFTLDALLSLLLVTIFVTSIIVMESNTQVYSTYMRGQNKYKAEDTLTTLRTVALKELVPQNIIEQWKSDGTLNLNLVDENMPPLEIAATYWATEPLYPSENLKHKAEIILGYILNRTLKDYNYEFLINNYTSPYLRKLGANYSKAQDVSPATLVLSGYAFNQTPRGYMARAYLTKAEVTREDLYGWMRVLAGAFSSDGYSNTLILTRNITLPNDASIIEANGNFIKRLSETQDVYINGNYVSLQNSLPNAPDISGYLQPGTNTFRIVYHDAYYSYRYVQDGIGAGSGTTVYIKYRSSSLSTKNPGVIKIYNINSQYTGFFYLLENFVPGNITSINMRFKVKNVKYVRLYYGLGGDLTLLLTKNASESGVTTVEFTDNEIKTALQNIGVSYDNLSKMVFDFVVAFDAVFVDTGDAGYFTYGGAGYGYGCSVSECGGVANRILYGYPDSEVRINYISKTLITQYSIPLSIYIDYQDPKISYSGDYTYACGVDTYSQMSVNYDLPPESDPWYADYWVGYCFSSSTTQRLNENLNNGGGQFYAGPNGLYAIRVSYSKLYNWMMVPGQANTFLAQLDTSVGNGGTSYRYQQTRGIIKYFIQGYAGYGDVFPRLLQDYPTYKGYNLTYYYNDGSTTYTRSILVGDAPYKAISIDNLDPTTYAVDDAILRLFDKLNYENDANPEEWEDSPYDGAQTNPIDVDLPAGVQIVFANMGNIPGLFEPITITLRVWRED</sequence>
<organism evidence="2 3">
    <name type="scientific">Palaeococcus pacificus DY20341</name>
    <dbReference type="NCBI Taxonomy" id="1343739"/>
    <lineage>
        <taxon>Archaea</taxon>
        <taxon>Methanobacteriati</taxon>
        <taxon>Methanobacteriota</taxon>
        <taxon>Thermococci</taxon>
        <taxon>Thermococcales</taxon>
        <taxon>Thermococcaceae</taxon>
        <taxon>Palaeococcus</taxon>
    </lineage>
</organism>
<dbReference type="HOGENOM" id="CLU_382952_0_0_2"/>
<keyword evidence="3" id="KW-1185">Reference proteome</keyword>
<dbReference type="AlphaFoldDB" id="A0A075LPK2"/>
<reference evidence="3" key="1">
    <citation type="submission" date="2013-06" db="EMBL/GenBank/DDBJ databases">
        <title>Complete Genome Sequence of Hyperthermophilic Palaeococcus pacificus DY20341T, Isolated from a Deep-Sea Hydrothermal Sediments.</title>
        <authorList>
            <person name="Zeng X."/>
            <person name="Shao Z."/>
        </authorList>
    </citation>
    <scope>NUCLEOTIDE SEQUENCE [LARGE SCALE GENOMIC DNA]</scope>
    <source>
        <strain evidence="3">DY20341</strain>
    </source>
</reference>
<feature type="transmembrane region" description="Helical" evidence="1">
    <location>
        <begin position="7"/>
        <end position="29"/>
    </location>
</feature>
<keyword evidence="1" id="KW-0472">Membrane</keyword>